<dbReference type="AlphaFoldDB" id="A0A0N0BF16"/>
<proteinExistence type="predicted"/>
<keyword evidence="2" id="KW-1185">Reference proteome</keyword>
<accession>A0A0N0BF16</accession>
<dbReference type="Proteomes" id="UP000053105">
    <property type="component" value="Unassembled WGS sequence"/>
</dbReference>
<evidence type="ECO:0000313" key="1">
    <source>
        <dbReference type="EMBL" id="KOX72688.1"/>
    </source>
</evidence>
<evidence type="ECO:0000313" key="2">
    <source>
        <dbReference type="Proteomes" id="UP000053105"/>
    </source>
</evidence>
<organism evidence="1 2">
    <name type="scientific">Melipona quadrifasciata</name>
    <dbReference type="NCBI Taxonomy" id="166423"/>
    <lineage>
        <taxon>Eukaryota</taxon>
        <taxon>Metazoa</taxon>
        <taxon>Ecdysozoa</taxon>
        <taxon>Arthropoda</taxon>
        <taxon>Hexapoda</taxon>
        <taxon>Insecta</taxon>
        <taxon>Pterygota</taxon>
        <taxon>Neoptera</taxon>
        <taxon>Endopterygota</taxon>
        <taxon>Hymenoptera</taxon>
        <taxon>Apocrita</taxon>
        <taxon>Aculeata</taxon>
        <taxon>Apoidea</taxon>
        <taxon>Anthophila</taxon>
        <taxon>Apidae</taxon>
        <taxon>Melipona</taxon>
    </lineage>
</organism>
<dbReference type="EMBL" id="KQ435813">
    <property type="protein sequence ID" value="KOX72688.1"/>
    <property type="molecule type" value="Genomic_DNA"/>
</dbReference>
<name>A0A0N0BF16_9HYME</name>
<gene>
    <name evidence="1" type="ORF">WN51_01253</name>
</gene>
<protein>
    <submittedName>
        <fullName evidence="1">Uncharacterized protein</fullName>
    </submittedName>
</protein>
<sequence>MVTILARCTLFTPRPIDSRVCKTSKSRDVHEERLPAFKRFLHAFLSPRNSVRGIAQEMKKGNYIAGCNRLVQRKQVSTKREKISLLTVRRAKHKNISHKANRVSLRLLPIQNTTMTTSAKRKLPCGLANHISQPSLHASPKEYFTQSQQSFSKAITNSKYNLYILYSLFKCIVILEVYRTQKTPFYRAFAKFYTTHELPVIGQMKFYEKVYNLHHTGHVNVKPPGDYSFEILCVGVSYSWIIMRIHLHAESYDYMRFAVDDTDMFQKSFERKWTKVVLIERVTLPLKFHSVNATNLINPYKVTKVSIFVSTAVEISEYFIHGAVCKTMPKKHSGMFLHNSREIFLKSHKACV</sequence>
<reference evidence="1 2" key="1">
    <citation type="submission" date="2015-07" db="EMBL/GenBank/DDBJ databases">
        <title>The genome of Melipona quadrifasciata.</title>
        <authorList>
            <person name="Pan H."/>
            <person name="Kapheim K."/>
        </authorList>
    </citation>
    <scope>NUCLEOTIDE SEQUENCE [LARGE SCALE GENOMIC DNA]</scope>
    <source>
        <strain evidence="1">0111107301</strain>
        <tissue evidence="1">Whole body</tissue>
    </source>
</reference>